<accession>A0A0A0K7T2</accession>
<gene>
    <name evidence="1" type="ORF">Csa_7G279790</name>
</gene>
<reference evidence="1 2" key="2">
    <citation type="journal article" date="2009" name="PLoS ONE">
        <title>An integrated genetic and cytogenetic map of the cucumber genome.</title>
        <authorList>
            <person name="Ren Y."/>
            <person name="Zhang Z."/>
            <person name="Liu J."/>
            <person name="Staub J.E."/>
            <person name="Han Y."/>
            <person name="Cheng Z."/>
            <person name="Li X."/>
            <person name="Lu J."/>
            <person name="Miao H."/>
            <person name="Kang H."/>
            <person name="Xie B."/>
            <person name="Gu X."/>
            <person name="Wang X."/>
            <person name="Du Y."/>
            <person name="Jin W."/>
            <person name="Huang S."/>
        </authorList>
    </citation>
    <scope>NUCLEOTIDE SEQUENCE [LARGE SCALE GENOMIC DNA]</scope>
    <source>
        <strain evidence="2">cv. 9930</strain>
    </source>
</reference>
<reference evidence="1 2" key="4">
    <citation type="journal article" date="2011" name="BMC Genomics">
        <title>RNA-Seq improves annotation of protein-coding genes in the cucumber genome.</title>
        <authorList>
            <person name="Li Z."/>
            <person name="Zhang Z."/>
            <person name="Yan P."/>
            <person name="Huang S."/>
            <person name="Fei Z."/>
            <person name="Lin K."/>
        </authorList>
    </citation>
    <scope>NUCLEOTIDE SEQUENCE [LARGE SCALE GENOMIC DNA]</scope>
    <source>
        <strain evidence="2">cv. 9930</strain>
    </source>
</reference>
<protein>
    <submittedName>
        <fullName evidence="1">Uncharacterized protein</fullName>
    </submittedName>
</protein>
<evidence type="ECO:0000313" key="2">
    <source>
        <dbReference type="Proteomes" id="UP000029981"/>
    </source>
</evidence>
<name>A0A0A0K7T2_CUCSA</name>
<sequence>MHSGLKCLDSATFYSQEMRVPHAVSDTKEIQRILPKATSLSCVLQTTMALSEIESQEFPAQALTLKEPNAFFLRSGLALLLSSGDGHEAWAKSREFPMQILIFGTLCILARSSLARLRSTGNGHLRVPHAISNNEGIRHILARNDLILLLSIGDYGFKRESRVPYVGSDIDATHFILVKSNLALLLSTSDCIEASILSREFPKRILIPKELDSFWPEMAWLSYFLRVIVM</sequence>
<dbReference type="EMBL" id="CM002928">
    <property type="protein sequence ID" value="KGN44397.1"/>
    <property type="molecule type" value="Genomic_DNA"/>
</dbReference>
<reference evidence="1 2" key="3">
    <citation type="journal article" date="2010" name="BMC Genomics">
        <title>Transcriptome sequencing and comparative analysis of cucumber flowers with different sex types.</title>
        <authorList>
            <person name="Guo S."/>
            <person name="Zheng Y."/>
            <person name="Joung J.G."/>
            <person name="Liu S."/>
            <person name="Zhang Z."/>
            <person name="Crasta O.R."/>
            <person name="Sobral B.W."/>
            <person name="Xu Y."/>
            <person name="Huang S."/>
            <person name="Fei Z."/>
        </authorList>
    </citation>
    <scope>NUCLEOTIDE SEQUENCE [LARGE SCALE GENOMIC DNA]</scope>
    <source>
        <strain evidence="2">cv. 9930</strain>
    </source>
</reference>
<dbReference type="Gramene" id="KGN44397">
    <property type="protein sequence ID" value="KGN44397"/>
    <property type="gene ID" value="Csa_7G279790"/>
</dbReference>
<dbReference type="Proteomes" id="UP000029981">
    <property type="component" value="Chromosome 7"/>
</dbReference>
<reference evidence="1 2" key="1">
    <citation type="journal article" date="2009" name="Nat. Genet.">
        <title>The genome of the cucumber, Cucumis sativus L.</title>
        <authorList>
            <person name="Huang S."/>
            <person name="Li R."/>
            <person name="Zhang Z."/>
            <person name="Li L."/>
            <person name="Gu X."/>
            <person name="Fan W."/>
            <person name="Lucas W.J."/>
            <person name="Wang X."/>
            <person name="Xie B."/>
            <person name="Ni P."/>
            <person name="Ren Y."/>
            <person name="Zhu H."/>
            <person name="Li J."/>
            <person name="Lin K."/>
            <person name="Jin W."/>
            <person name="Fei Z."/>
            <person name="Li G."/>
            <person name="Staub J."/>
            <person name="Kilian A."/>
            <person name="van der Vossen E.A."/>
            <person name="Wu Y."/>
            <person name="Guo J."/>
            <person name="He J."/>
            <person name="Jia Z."/>
            <person name="Ren Y."/>
            <person name="Tian G."/>
            <person name="Lu Y."/>
            <person name="Ruan J."/>
            <person name="Qian W."/>
            <person name="Wang M."/>
            <person name="Huang Q."/>
            <person name="Li B."/>
            <person name="Xuan Z."/>
            <person name="Cao J."/>
            <person name="Asan"/>
            <person name="Wu Z."/>
            <person name="Zhang J."/>
            <person name="Cai Q."/>
            <person name="Bai Y."/>
            <person name="Zhao B."/>
            <person name="Han Y."/>
            <person name="Li Y."/>
            <person name="Li X."/>
            <person name="Wang S."/>
            <person name="Shi Q."/>
            <person name="Liu S."/>
            <person name="Cho W.K."/>
            <person name="Kim J.Y."/>
            <person name="Xu Y."/>
            <person name="Heller-Uszynska K."/>
            <person name="Miao H."/>
            <person name="Cheng Z."/>
            <person name="Zhang S."/>
            <person name="Wu J."/>
            <person name="Yang Y."/>
            <person name="Kang H."/>
            <person name="Li M."/>
            <person name="Liang H."/>
            <person name="Ren X."/>
            <person name="Shi Z."/>
            <person name="Wen M."/>
            <person name="Jian M."/>
            <person name="Yang H."/>
            <person name="Zhang G."/>
            <person name="Yang Z."/>
            <person name="Chen R."/>
            <person name="Liu S."/>
            <person name="Li J."/>
            <person name="Ma L."/>
            <person name="Liu H."/>
            <person name="Zhou Y."/>
            <person name="Zhao J."/>
            <person name="Fang X."/>
            <person name="Li G."/>
            <person name="Fang L."/>
            <person name="Li Y."/>
            <person name="Liu D."/>
            <person name="Zheng H."/>
            <person name="Zhang Y."/>
            <person name="Qin N."/>
            <person name="Li Z."/>
            <person name="Yang G."/>
            <person name="Yang S."/>
            <person name="Bolund L."/>
            <person name="Kristiansen K."/>
            <person name="Zheng H."/>
            <person name="Li S."/>
            <person name="Zhang X."/>
            <person name="Yang H."/>
            <person name="Wang J."/>
            <person name="Sun R."/>
            <person name="Zhang B."/>
            <person name="Jiang S."/>
            <person name="Wang J."/>
            <person name="Du Y."/>
            <person name="Li S."/>
        </authorList>
    </citation>
    <scope>NUCLEOTIDE SEQUENCE [LARGE SCALE GENOMIC DNA]</scope>
    <source>
        <strain evidence="2">cv. 9930</strain>
    </source>
</reference>
<proteinExistence type="predicted"/>
<organism evidence="1 2">
    <name type="scientific">Cucumis sativus</name>
    <name type="common">Cucumber</name>
    <dbReference type="NCBI Taxonomy" id="3659"/>
    <lineage>
        <taxon>Eukaryota</taxon>
        <taxon>Viridiplantae</taxon>
        <taxon>Streptophyta</taxon>
        <taxon>Embryophyta</taxon>
        <taxon>Tracheophyta</taxon>
        <taxon>Spermatophyta</taxon>
        <taxon>Magnoliopsida</taxon>
        <taxon>eudicotyledons</taxon>
        <taxon>Gunneridae</taxon>
        <taxon>Pentapetalae</taxon>
        <taxon>rosids</taxon>
        <taxon>fabids</taxon>
        <taxon>Cucurbitales</taxon>
        <taxon>Cucurbitaceae</taxon>
        <taxon>Benincaseae</taxon>
        <taxon>Cucumis</taxon>
    </lineage>
</organism>
<evidence type="ECO:0000313" key="1">
    <source>
        <dbReference type="EMBL" id="KGN44397.1"/>
    </source>
</evidence>
<keyword evidence="2" id="KW-1185">Reference proteome</keyword>
<dbReference type="AlphaFoldDB" id="A0A0A0K7T2"/>